<name>A0A1D6EKX2_MAIZE</name>
<accession>A0A1D6EKX2</accession>
<evidence type="ECO:0000313" key="1">
    <source>
        <dbReference type="EMBL" id="ONM20539.1"/>
    </source>
</evidence>
<proteinExistence type="predicted"/>
<reference evidence="1" key="1">
    <citation type="submission" date="2015-12" db="EMBL/GenBank/DDBJ databases">
        <title>Update maize B73 reference genome by single molecule sequencing technologies.</title>
        <authorList>
            <consortium name="Maize Genome Sequencing Project"/>
            <person name="Ware D."/>
        </authorList>
    </citation>
    <scope>NUCLEOTIDE SEQUENCE [LARGE SCALE GENOMIC DNA]</scope>
    <source>
        <tissue evidence="1">Seedling</tissue>
    </source>
</reference>
<organism evidence="1">
    <name type="scientific">Zea mays</name>
    <name type="common">Maize</name>
    <dbReference type="NCBI Taxonomy" id="4577"/>
    <lineage>
        <taxon>Eukaryota</taxon>
        <taxon>Viridiplantae</taxon>
        <taxon>Streptophyta</taxon>
        <taxon>Embryophyta</taxon>
        <taxon>Tracheophyta</taxon>
        <taxon>Spermatophyta</taxon>
        <taxon>Magnoliopsida</taxon>
        <taxon>Liliopsida</taxon>
        <taxon>Poales</taxon>
        <taxon>Poaceae</taxon>
        <taxon>PACMAD clade</taxon>
        <taxon>Panicoideae</taxon>
        <taxon>Andropogonodae</taxon>
        <taxon>Andropogoneae</taxon>
        <taxon>Tripsacinae</taxon>
        <taxon>Zea</taxon>
    </lineage>
</organism>
<gene>
    <name evidence="1" type="ORF">ZEAMMB73_Zm00001d005172</name>
</gene>
<dbReference type="EMBL" id="CM007648">
    <property type="protein sequence ID" value="ONM20539.1"/>
    <property type="molecule type" value="Genomic_DNA"/>
</dbReference>
<protein>
    <submittedName>
        <fullName evidence="1">Uncharacterized protein</fullName>
    </submittedName>
</protein>
<dbReference type="InParanoid" id="A0A1D6EKX2"/>
<sequence>MPLLPPCGLRSPLAFLPPSLPGFAMGHRDVQEPIEAHVRQPVEQAVPSRLHACRRFGIQE</sequence>
<dbReference type="AlphaFoldDB" id="A0A1D6EKX2"/>